<dbReference type="Gene3D" id="3.30.565.10">
    <property type="entry name" value="Histidine kinase-like ATPase, C-terminal domain"/>
    <property type="match status" value="1"/>
</dbReference>
<evidence type="ECO:0000256" key="4">
    <source>
        <dbReference type="ARBA" id="ARBA00023204"/>
    </source>
</evidence>
<evidence type="ECO:0000313" key="9">
    <source>
        <dbReference type="Proteomes" id="UP000244722"/>
    </source>
</evidence>
<dbReference type="InterPro" id="IPR014762">
    <property type="entry name" value="DNA_mismatch_repair_CS"/>
</dbReference>
<dbReference type="Proteomes" id="UP000244722">
    <property type="component" value="Unassembled WGS sequence"/>
</dbReference>
<dbReference type="EMBL" id="NESQ01000071">
    <property type="protein sequence ID" value="PUU80216.1"/>
    <property type="molecule type" value="Genomic_DNA"/>
</dbReference>
<dbReference type="SUPFAM" id="SSF55874">
    <property type="entry name" value="ATPase domain of HSP90 chaperone/DNA topoisomerase II/histidine kinase"/>
    <property type="match status" value="1"/>
</dbReference>
<dbReference type="GO" id="GO:0032389">
    <property type="term" value="C:MutLalpha complex"/>
    <property type="evidence" value="ECO:0007669"/>
    <property type="project" value="TreeGrafter"/>
</dbReference>
<dbReference type="InterPro" id="IPR038973">
    <property type="entry name" value="MutL/Mlh/Pms-like"/>
</dbReference>
<dbReference type="InterPro" id="IPR013507">
    <property type="entry name" value="DNA_mismatch_S5_2-like"/>
</dbReference>
<dbReference type="GO" id="GO:0030983">
    <property type="term" value="F:mismatched DNA binding"/>
    <property type="evidence" value="ECO:0007669"/>
    <property type="project" value="InterPro"/>
</dbReference>
<dbReference type="SUPFAM" id="SSF54211">
    <property type="entry name" value="Ribosomal protein S5 domain 2-like"/>
    <property type="match status" value="1"/>
</dbReference>
<feature type="region of interest" description="Disordered" evidence="6">
    <location>
        <begin position="1"/>
        <end position="29"/>
    </location>
</feature>
<evidence type="ECO:0000256" key="3">
    <source>
        <dbReference type="ARBA" id="ARBA00022763"/>
    </source>
</evidence>
<feature type="domain" description="DNA mismatch repair protein S5" evidence="7">
    <location>
        <begin position="255"/>
        <end position="374"/>
    </location>
</feature>
<keyword evidence="3" id="KW-0227">DNA damage</keyword>
<evidence type="ECO:0000256" key="2">
    <source>
        <dbReference type="ARBA" id="ARBA00006082"/>
    </source>
</evidence>
<keyword evidence="9" id="KW-1185">Reference proteome</keyword>
<dbReference type="PANTHER" id="PTHR10073">
    <property type="entry name" value="DNA MISMATCH REPAIR PROTEIN MLH, PMS, MUTL"/>
    <property type="match status" value="1"/>
</dbReference>
<feature type="region of interest" description="Disordered" evidence="6">
    <location>
        <begin position="442"/>
        <end position="462"/>
    </location>
</feature>
<evidence type="ECO:0000256" key="1">
    <source>
        <dbReference type="ARBA" id="ARBA00004123"/>
    </source>
</evidence>
<dbReference type="AlphaFoldDB" id="A0A2T6ZXM6"/>
<keyword evidence="5" id="KW-0539">Nucleus</keyword>
<keyword evidence="4" id="KW-0234">DNA repair</keyword>
<organism evidence="8 9">
    <name type="scientific">Tuber borchii</name>
    <name type="common">White truffle</name>
    <dbReference type="NCBI Taxonomy" id="42251"/>
    <lineage>
        <taxon>Eukaryota</taxon>
        <taxon>Fungi</taxon>
        <taxon>Dikarya</taxon>
        <taxon>Ascomycota</taxon>
        <taxon>Pezizomycotina</taxon>
        <taxon>Pezizomycetes</taxon>
        <taxon>Pezizales</taxon>
        <taxon>Tuberaceae</taxon>
        <taxon>Tuber</taxon>
    </lineage>
</organism>
<dbReference type="FunFam" id="3.30.565.10:FF:000033">
    <property type="entry name" value="DNA mismatch repair protein Mlh1"/>
    <property type="match status" value="1"/>
</dbReference>
<evidence type="ECO:0000259" key="7">
    <source>
        <dbReference type="SMART" id="SM01340"/>
    </source>
</evidence>
<feature type="region of interest" description="Disordered" evidence="6">
    <location>
        <begin position="393"/>
        <end position="419"/>
    </location>
</feature>
<proteinExistence type="inferred from homology"/>
<sequence>MASAGPRGSKRKADDAETPSPASAAPQLPRRIKPLDQVVVNKIAAGEIIVAPVHALKELIENSVDAGSSSIDILVKDGGLKLLQISDNGHGIDASNALRTTENDLPILCERFTTSKLQSFEDLQSIGTYGFRGEALASISHIAHLTITTRTANSPIGLRATYSDSKLITPKPGQPANPKPVHRNKGTQITVEDLFYNVPSRRRAFRSPSEEYTKILDLVGRYAVHCGGVAFSCKKYGDADVGVSTAAGATTTDRIRRIHGNAVANELLPFEVSDDYLGFRAKGMLSNANYHVKKTTLLLFINNRSVDSSSIRKGIESTYAPFLPKGGHPFAYLSLDIEPHRVDVNVHPTKREVNFLHEEEIVQKICESLQEKLAAVDTSRSYALTQALLPSAKAVPSNSSGQKAAARSASRAEESTQPLVAKPKKTYDYNMVRADTRDRKITTMLQPKSQKEDGGTTEGDEYEYDDNRQWTSVKYQTIKKLRKTVWDTKHKDLCELFHNHTFVGIVDEQRRLAAVQHGLKLYLIDYAAVAFELFYQIGLSDFSNYGTIRLNPPLALKDILEIAIEDEKRTEDVNSDPSNEFDWESAYKIVDTLVSRRDLLKEYFSMEITEQGELVTLFYVPEILPKVDTSSDSPDNIEEEGGGGGWKDVAALAKRKDELNRTVETILFPAFRKRLIAPPSLLQGVTEIANLRGLYKIFERSC</sequence>
<dbReference type="GO" id="GO:0016887">
    <property type="term" value="F:ATP hydrolysis activity"/>
    <property type="evidence" value="ECO:0007669"/>
    <property type="project" value="InterPro"/>
</dbReference>
<dbReference type="InterPro" id="IPR032189">
    <property type="entry name" value="Mlh1_C"/>
</dbReference>
<comment type="subcellular location">
    <subcellularLocation>
        <location evidence="1">Nucleus</location>
    </subcellularLocation>
</comment>
<comment type="caution">
    <text evidence="8">The sequence shown here is derived from an EMBL/GenBank/DDBJ whole genome shotgun (WGS) entry which is preliminary data.</text>
</comment>
<protein>
    <submittedName>
        <fullName evidence="8">Histidine kinase-like ATPase</fullName>
    </submittedName>
</protein>
<dbReference type="Gene3D" id="3.30.230.10">
    <property type="match status" value="1"/>
</dbReference>
<dbReference type="STRING" id="42251.A0A2T6ZXM6"/>
<keyword evidence="8" id="KW-0808">Transferase</keyword>
<name>A0A2T6ZXM6_TUBBO</name>
<keyword evidence="8" id="KW-0418">Kinase</keyword>
<dbReference type="InterPro" id="IPR002099">
    <property type="entry name" value="MutL/Mlh/PMS"/>
</dbReference>
<dbReference type="PANTHER" id="PTHR10073:SF12">
    <property type="entry name" value="DNA MISMATCH REPAIR PROTEIN MLH1"/>
    <property type="match status" value="1"/>
</dbReference>
<evidence type="ECO:0000256" key="6">
    <source>
        <dbReference type="SAM" id="MobiDB-lite"/>
    </source>
</evidence>
<dbReference type="CDD" id="cd03483">
    <property type="entry name" value="MutL_Trans_MLH1"/>
    <property type="match status" value="1"/>
</dbReference>
<dbReference type="InterPro" id="IPR020568">
    <property type="entry name" value="Ribosomal_Su5_D2-typ_SF"/>
</dbReference>
<dbReference type="GO" id="GO:0006298">
    <property type="term" value="P:mismatch repair"/>
    <property type="evidence" value="ECO:0007669"/>
    <property type="project" value="InterPro"/>
</dbReference>
<dbReference type="GO" id="GO:0061982">
    <property type="term" value="P:meiosis I cell cycle process"/>
    <property type="evidence" value="ECO:0007669"/>
    <property type="project" value="UniProtKB-ARBA"/>
</dbReference>
<dbReference type="GO" id="GO:0016301">
    <property type="term" value="F:kinase activity"/>
    <property type="evidence" value="ECO:0007669"/>
    <property type="project" value="UniProtKB-KW"/>
</dbReference>
<dbReference type="SMART" id="SM01340">
    <property type="entry name" value="DNA_mis_repair"/>
    <property type="match status" value="1"/>
</dbReference>
<dbReference type="Pfam" id="PF13589">
    <property type="entry name" value="HATPase_c_3"/>
    <property type="match status" value="1"/>
</dbReference>
<dbReference type="Pfam" id="PF16413">
    <property type="entry name" value="Mlh1_C"/>
    <property type="match status" value="2"/>
</dbReference>
<dbReference type="GO" id="GO:0005524">
    <property type="term" value="F:ATP binding"/>
    <property type="evidence" value="ECO:0007669"/>
    <property type="project" value="InterPro"/>
</dbReference>
<comment type="similarity">
    <text evidence="2">Belongs to the DNA mismatch repair MutL/HexB family.</text>
</comment>
<dbReference type="OrthoDB" id="10263226at2759"/>
<gene>
    <name evidence="8" type="ORF">B9Z19DRAFT_975995</name>
</gene>
<evidence type="ECO:0000256" key="5">
    <source>
        <dbReference type="ARBA" id="ARBA00023242"/>
    </source>
</evidence>
<dbReference type="PROSITE" id="PS00058">
    <property type="entry name" value="DNA_MISMATCH_REPAIR_1"/>
    <property type="match status" value="1"/>
</dbReference>
<dbReference type="CDD" id="cd16926">
    <property type="entry name" value="HATPase_MutL-MLH-PMS-like"/>
    <property type="match status" value="1"/>
</dbReference>
<dbReference type="InterPro" id="IPR014721">
    <property type="entry name" value="Ribsml_uS5_D2-typ_fold_subgr"/>
</dbReference>
<dbReference type="FunFam" id="3.30.230.10:FF:000014">
    <property type="entry name" value="DNA mismatch repair protein Mlh1"/>
    <property type="match status" value="1"/>
</dbReference>
<dbReference type="Pfam" id="PF01119">
    <property type="entry name" value="DNA_mis_repair"/>
    <property type="match status" value="1"/>
</dbReference>
<accession>A0A2T6ZXM6</accession>
<evidence type="ECO:0000313" key="8">
    <source>
        <dbReference type="EMBL" id="PUU80216.1"/>
    </source>
</evidence>
<dbReference type="NCBIfam" id="TIGR00585">
    <property type="entry name" value="mutl"/>
    <property type="match status" value="1"/>
</dbReference>
<dbReference type="InterPro" id="IPR036890">
    <property type="entry name" value="HATPase_C_sf"/>
</dbReference>
<dbReference type="GO" id="GO:0140664">
    <property type="term" value="F:ATP-dependent DNA damage sensor activity"/>
    <property type="evidence" value="ECO:0007669"/>
    <property type="project" value="InterPro"/>
</dbReference>
<reference evidence="8 9" key="1">
    <citation type="submission" date="2017-04" db="EMBL/GenBank/DDBJ databases">
        <title>Draft genome sequence of Tuber borchii Vittad., a whitish edible truffle.</title>
        <authorList>
            <consortium name="DOE Joint Genome Institute"/>
            <person name="Murat C."/>
            <person name="Kuo A."/>
            <person name="Barry K.W."/>
            <person name="Clum A."/>
            <person name="Dockter R.B."/>
            <person name="Fauchery L."/>
            <person name="Iotti M."/>
            <person name="Kohler A."/>
            <person name="Labutti K."/>
            <person name="Lindquist E.A."/>
            <person name="Lipzen A."/>
            <person name="Ohm R.A."/>
            <person name="Wang M."/>
            <person name="Grigoriev I.V."/>
            <person name="Zambonelli A."/>
            <person name="Martin F.M."/>
        </authorList>
    </citation>
    <scope>NUCLEOTIDE SEQUENCE [LARGE SCALE GENOMIC DNA]</scope>
    <source>
        <strain evidence="8 9">Tbo3840</strain>
    </source>
</reference>